<feature type="region of interest" description="Disordered" evidence="1">
    <location>
        <begin position="295"/>
        <end position="391"/>
    </location>
</feature>
<feature type="compositionally biased region" description="Basic and acidic residues" evidence="1">
    <location>
        <begin position="100"/>
        <end position="110"/>
    </location>
</feature>
<keyword evidence="3" id="KW-1185">Reference proteome</keyword>
<comment type="caution">
    <text evidence="2">The sequence shown here is derived from an EMBL/GenBank/DDBJ whole genome shotgun (WGS) entry which is preliminary data.</text>
</comment>
<dbReference type="EMBL" id="AMWN01000005">
    <property type="protein sequence ID" value="EXJ86024.1"/>
    <property type="molecule type" value="Genomic_DNA"/>
</dbReference>
<dbReference type="AlphaFoldDB" id="W9YUR5"/>
<feature type="region of interest" description="Disordered" evidence="1">
    <location>
        <begin position="185"/>
        <end position="236"/>
    </location>
</feature>
<dbReference type="HOGENOM" id="CLU_612491_0_0_1"/>
<feature type="compositionally biased region" description="Polar residues" evidence="1">
    <location>
        <begin position="357"/>
        <end position="384"/>
    </location>
</feature>
<dbReference type="RefSeq" id="XP_007725462.1">
    <property type="nucleotide sequence ID" value="XM_007727272.1"/>
</dbReference>
<evidence type="ECO:0000256" key="1">
    <source>
        <dbReference type="SAM" id="MobiDB-lite"/>
    </source>
</evidence>
<evidence type="ECO:0000313" key="2">
    <source>
        <dbReference type="EMBL" id="EXJ86024.1"/>
    </source>
</evidence>
<reference evidence="2 3" key="1">
    <citation type="submission" date="2013-03" db="EMBL/GenBank/DDBJ databases">
        <title>The Genome Sequence of Capronia coronata CBS 617.96.</title>
        <authorList>
            <consortium name="The Broad Institute Genomics Platform"/>
            <person name="Cuomo C."/>
            <person name="de Hoog S."/>
            <person name="Gorbushina A."/>
            <person name="Walker B."/>
            <person name="Young S.K."/>
            <person name="Zeng Q."/>
            <person name="Gargeya S."/>
            <person name="Fitzgerald M."/>
            <person name="Haas B."/>
            <person name="Abouelleil A."/>
            <person name="Allen A.W."/>
            <person name="Alvarado L."/>
            <person name="Arachchi H.M."/>
            <person name="Berlin A.M."/>
            <person name="Chapman S.B."/>
            <person name="Gainer-Dewar J."/>
            <person name="Goldberg J."/>
            <person name="Griggs A."/>
            <person name="Gujja S."/>
            <person name="Hansen M."/>
            <person name="Howarth C."/>
            <person name="Imamovic A."/>
            <person name="Ireland A."/>
            <person name="Larimer J."/>
            <person name="McCowan C."/>
            <person name="Murphy C."/>
            <person name="Pearson M."/>
            <person name="Poon T.W."/>
            <person name="Priest M."/>
            <person name="Roberts A."/>
            <person name="Saif S."/>
            <person name="Shea T."/>
            <person name="Sisk P."/>
            <person name="Sykes S."/>
            <person name="Wortman J."/>
            <person name="Nusbaum C."/>
            <person name="Birren B."/>
        </authorList>
    </citation>
    <scope>NUCLEOTIDE SEQUENCE [LARGE SCALE GENOMIC DNA]</scope>
    <source>
        <strain evidence="2 3">CBS 617.96</strain>
    </source>
</reference>
<feature type="compositionally biased region" description="Basic and acidic residues" evidence="1">
    <location>
        <begin position="45"/>
        <end position="60"/>
    </location>
</feature>
<organism evidence="2 3">
    <name type="scientific">Capronia coronata CBS 617.96</name>
    <dbReference type="NCBI Taxonomy" id="1182541"/>
    <lineage>
        <taxon>Eukaryota</taxon>
        <taxon>Fungi</taxon>
        <taxon>Dikarya</taxon>
        <taxon>Ascomycota</taxon>
        <taxon>Pezizomycotina</taxon>
        <taxon>Eurotiomycetes</taxon>
        <taxon>Chaetothyriomycetidae</taxon>
        <taxon>Chaetothyriales</taxon>
        <taxon>Herpotrichiellaceae</taxon>
        <taxon>Capronia</taxon>
    </lineage>
</organism>
<feature type="region of interest" description="Disordered" evidence="1">
    <location>
        <begin position="94"/>
        <end position="117"/>
    </location>
</feature>
<proteinExistence type="predicted"/>
<feature type="compositionally biased region" description="Polar residues" evidence="1">
    <location>
        <begin position="220"/>
        <end position="231"/>
    </location>
</feature>
<sequence length="486" mass="53607">MFREPDEAAVDQAAAKLDRLAATRRSTIRRESSLRPGRTPLSRSLIDRIRDRREQADEPRNSSLSSRQPRDDTERDIHELDADLGRLRSVRMRQRARANQLERDMARRPDNNSNDNNNLLDLMQRIETDVDLLTTLRPTSANVSSANDTNLDSRIEIFSSDTLNTIARHLPRPSRESGLRFEVAAPASQPYSEQSRRTRLRTAGTTRVPSPSARRRLGTVRSSLAPANQGPTGLDDDVEVDVDVETADNATLTPGFAPARGPFGTATVDLLGAGRSSRTGRDMLDGFVDTAPPETFESASYPPLRRVNHASPRPVIGSGSRIDGLGDRLRSPSPTSDAHEEENWATLLTTIEPGRSSAATSFMSSRPESRSGSNRSSQATTVATSFGEIGGDDTCDLDLPSGITEADVREIRARHGRLRTVSSFPQTDDLVPEGVRRDTEAGRRNDRILELEVFSVILDRMQRREEIPDEWWAAVGLSPDVVRGSA</sequence>
<dbReference type="Proteomes" id="UP000019484">
    <property type="component" value="Unassembled WGS sequence"/>
</dbReference>
<dbReference type="OrthoDB" id="3946700at2759"/>
<dbReference type="GeneID" id="19161261"/>
<evidence type="ECO:0000313" key="3">
    <source>
        <dbReference type="Proteomes" id="UP000019484"/>
    </source>
</evidence>
<protein>
    <submittedName>
        <fullName evidence="2">Uncharacterized protein</fullName>
    </submittedName>
</protein>
<gene>
    <name evidence="2" type="ORF">A1O1_06393</name>
</gene>
<name>W9YUR5_9EURO</name>
<accession>W9YUR5</accession>
<dbReference type="eggNOG" id="ENOG502SQAM">
    <property type="taxonomic scope" value="Eukaryota"/>
</dbReference>
<feature type="region of interest" description="Disordered" evidence="1">
    <location>
        <begin position="25"/>
        <end position="76"/>
    </location>
</feature>